<dbReference type="InterPro" id="IPR039261">
    <property type="entry name" value="FNR_nucleotide-bd"/>
</dbReference>
<evidence type="ECO:0000256" key="4">
    <source>
        <dbReference type="ARBA" id="ARBA00023014"/>
    </source>
</evidence>
<gene>
    <name evidence="7" type="ORF">BJ983_004226</name>
</gene>
<sequence length="529" mass="54494">MSAEPAEPIGPVGQGPALPDDGSGPRAPRPSDAPAARPVRPLRLVPTATRPAASAAPTTVIRAVETVDPDADPDADPAVEVPATTVLAAPSATALVAPVTVPPPTAPGRAPQRAEPVAAPARAPQRAEPGAPARAPGKAAPAPAPTTAITTTTDLTVVRAADAVRSGWAQVAAAEAEVAHWFGALLFSLAPALRGHFPAQADPVARRLLRATVDAMSVVDRPADLAAAVPPLARELRALGLDDRADEPLGVALVGAVRRFAGEQWDGAADAAWVRAFSLAARPARAAVAAQPGVVGATVVSHRRLSWDLAVVEVEPDRPVHHRPGQSVTVEVPQRPCLWRHLTPAGAPRADGRLEFHVRAVEGGWVSRSLVAHSRVGERWRIGPAEGGPELDPAAERELLLVGGGTGASVALALCEEFVGLAAAGVDVRPTTVVIGGRTHEDLHTLDRFLDLAVGEPWLAVVGVCESDPLDTELAPGTVVEAVSRSGPWLDHDVVVAGSPAMTRATVDALLADGTPLDRIHHDPFTDGA</sequence>
<organism evidence="7 8">
    <name type="scientific">Actinomycetospora corticicola</name>
    <dbReference type="NCBI Taxonomy" id="663602"/>
    <lineage>
        <taxon>Bacteria</taxon>
        <taxon>Bacillati</taxon>
        <taxon>Actinomycetota</taxon>
        <taxon>Actinomycetes</taxon>
        <taxon>Pseudonocardiales</taxon>
        <taxon>Pseudonocardiaceae</taxon>
        <taxon>Actinomycetospora</taxon>
    </lineage>
</organism>
<dbReference type="GO" id="GO:0020037">
    <property type="term" value="F:heme binding"/>
    <property type="evidence" value="ECO:0007669"/>
    <property type="project" value="InterPro"/>
</dbReference>
<dbReference type="SUPFAM" id="SSF46458">
    <property type="entry name" value="Globin-like"/>
    <property type="match status" value="1"/>
</dbReference>
<comment type="cofactor">
    <cofactor evidence="1">
        <name>heme b</name>
        <dbReference type="ChEBI" id="CHEBI:60344"/>
    </cofactor>
</comment>
<dbReference type="InterPro" id="IPR008333">
    <property type="entry name" value="Cbr1-like_FAD-bd_dom"/>
</dbReference>
<keyword evidence="3" id="KW-0408">Iron</keyword>
<dbReference type="CDD" id="cd06187">
    <property type="entry name" value="O2ase_reductase_like"/>
    <property type="match status" value="1"/>
</dbReference>
<dbReference type="InterPro" id="IPR012292">
    <property type="entry name" value="Globin/Proto"/>
</dbReference>
<name>A0A7Y9J875_9PSEU</name>
<dbReference type="SUPFAM" id="SSF63380">
    <property type="entry name" value="Riboflavin synthase domain-like"/>
    <property type="match status" value="1"/>
</dbReference>
<evidence type="ECO:0000313" key="8">
    <source>
        <dbReference type="Proteomes" id="UP000535890"/>
    </source>
</evidence>
<reference evidence="7 8" key="1">
    <citation type="submission" date="2020-07" db="EMBL/GenBank/DDBJ databases">
        <title>Sequencing the genomes of 1000 actinobacteria strains.</title>
        <authorList>
            <person name="Klenk H.-P."/>
        </authorList>
    </citation>
    <scope>NUCLEOTIDE SEQUENCE [LARGE SCALE GENOMIC DNA]</scope>
    <source>
        <strain evidence="7 8">DSM 45772</strain>
    </source>
</reference>
<dbReference type="Gene3D" id="3.40.50.80">
    <property type="entry name" value="Nucleotide-binding domain of ferredoxin-NADP reductase (FNR) module"/>
    <property type="match status" value="1"/>
</dbReference>
<dbReference type="InterPro" id="IPR017927">
    <property type="entry name" value="FAD-bd_FR_type"/>
</dbReference>
<dbReference type="InterPro" id="IPR050415">
    <property type="entry name" value="MRET"/>
</dbReference>
<dbReference type="GO" id="GO:0051537">
    <property type="term" value="F:2 iron, 2 sulfur cluster binding"/>
    <property type="evidence" value="ECO:0007669"/>
    <property type="project" value="UniProtKB-KW"/>
</dbReference>
<proteinExistence type="predicted"/>
<keyword evidence="8" id="KW-1185">Reference proteome</keyword>
<evidence type="ECO:0000259" key="6">
    <source>
        <dbReference type="PROSITE" id="PS51384"/>
    </source>
</evidence>
<dbReference type="SUPFAM" id="SSF52343">
    <property type="entry name" value="Ferredoxin reductase-like, C-terminal NADP-linked domain"/>
    <property type="match status" value="1"/>
</dbReference>
<dbReference type="PANTHER" id="PTHR47354:SF5">
    <property type="entry name" value="PROTEIN RFBI"/>
    <property type="match status" value="1"/>
</dbReference>
<dbReference type="InterPro" id="IPR009050">
    <property type="entry name" value="Globin-like_sf"/>
</dbReference>
<dbReference type="EMBL" id="JACCBN010000001">
    <property type="protein sequence ID" value="NYD38124.1"/>
    <property type="molecule type" value="Genomic_DNA"/>
</dbReference>
<dbReference type="Gene3D" id="2.40.30.10">
    <property type="entry name" value="Translation factors"/>
    <property type="match status" value="1"/>
</dbReference>
<evidence type="ECO:0000256" key="1">
    <source>
        <dbReference type="ARBA" id="ARBA00001970"/>
    </source>
</evidence>
<dbReference type="InterPro" id="IPR017938">
    <property type="entry name" value="Riboflavin_synthase-like_b-brl"/>
</dbReference>
<keyword evidence="3" id="KW-0479">Metal-binding</keyword>
<dbReference type="Gene3D" id="1.10.490.10">
    <property type="entry name" value="Globins"/>
    <property type="match status" value="1"/>
</dbReference>
<dbReference type="GO" id="GO:0019825">
    <property type="term" value="F:oxygen binding"/>
    <property type="evidence" value="ECO:0007669"/>
    <property type="project" value="InterPro"/>
</dbReference>
<evidence type="ECO:0000313" key="7">
    <source>
        <dbReference type="EMBL" id="NYD38124.1"/>
    </source>
</evidence>
<dbReference type="GO" id="GO:0016491">
    <property type="term" value="F:oxidoreductase activity"/>
    <property type="evidence" value="ECO:0007669"/>
    <property type="project" value="InterPro"/>
</dbReference>
<feature type="domain" description="FAD-binding FR-type" evidence="6">
    <location>
        <begin position="292"/>
        <end position="392"/>
    </location>
</feature>
<comment type="cofactor">
    <cofactor evidence="2">
        <name>FAD</name>
        <dbReference type="ChEBI" id="CHEBI:57692"/>
    </cofactor>
</comment>
<feature type="region of interest" description="Disordered" evidence="5">
    <location>
        <begin position="99"/>
        <end position="146"/>
    </location>
</feature>
<feature type="compositionally biased region" description="Low complexity" evidence="5">
    <location>
        <begin position="107"/>
        <end position="146"/>
    </location>
</feature>
<dbReference type="RefSeq" id="WP_179795613.1">
    <property type="nucleotide sequence ID" value="NZ_BAABHP010000020.1"/>
</dbReference>
<comment type="caution">
    <text evidence="7">The sequence shown here is derived from an EMBL/GenBank/DDBJ whole genome shotgun (WGS) entry which is preliminary data.</text>
</comment>
<evidence type="ECO:0000256" key="2">
    <source>
        <dbReference type="ARBA" id="ARBA00001974"/>
    </source>
</evidence>
<accession>A0A7Y9J875</accession>
<feature type="compositionally biased region" description="Low complexity" evidence="5">
    <location>
        <begin position="30"/>
        <end position="66"/>
    </location>
</feature>
<feature type="region of interest" description="Disordered" evidence="5">
    <location>
        <begin position="1"/>
        <end position="78"/>
    </location>
</feature>
<keyword evidence="3" id="KW-0001">2Fe-2S</keyword>
<dbReference type="PROSITE" id="PS51384">
    <property type="entry name" value="FAD_FR"/>
    <property type="match status" value="1"/>
</dbReference>
<keyword evidence="4" id="KW-0411">Iron-sulfur</keyword>
<dbReference type="Proteomes" id="UP000535890">
    <property type="component" value="Unassembled WGS sequence"/>
</dbReference>
<protein>
    <submittedName>
        <fullName evidence="7">NAD(P)H-flavin reductase</fullName>
    </submittedName>
</protein>
<evidence type="ECO:0000256" key="5">
    <source>
        <dbReference type="SAM" id="MobiDB-lite"/>
    </source>
</evidence>
<dbReference type="Pfam" id="PF00970">
    <property type="entry name" value="FAD_binding_6"/>
    <property type="match status" value="1"/>
</dbReference>
<dbReference type="PANTHER" id="PTHR47354">
    <property type="entry name" value="NADH OXIDOREDUCTASE HCR"/>
    <property type="match status" value="1"/>
</dbReference>
<feature type="compositionally biased region" description="Acidic residues" evidence="5">
    <location>
        <begin position="67"/>
        <end position="77"/>
    </location>
</feature>
<evidence type="ECO:0000256" key="3">
    <source>
        <dbReference type="ARBA" id="ARBA00022714"/>
    </source>
</evidence>
<dbReference type="AlphaFoldDB" id="A0A7Y9J875"/>